<proteinExistence type="predicted"/>
<protein>
    <submittedName>
        <fullName evidence="1">Uncharacterized protein</fullName>
    </submittedName>
</protein>
<dbReference type="EMBL" id="KQ432092">
    <property type="protein sequence ID" value="KOF62911.1"/>
    <property type="molecule type" value="Genomic_DNA"/>
</dbReference>
<evidence type="ECO:0000313" key="1">
    <source>
        <dbReference type="EMBL" id="KOF62911.1"/>
    </source>
</evidence>
<organism evidence="1">
    <name type="scientific">Octopus bimaculoides</name>
    <name type="common">California two-spotted octopus</name>
    <dbReference type="NCBI Taxonomy" id="37653"/>
    <lineage>
        <taxon>Eukaryota</taxon>
        <taxon>Metazoa</taxon>
        <taxon>Spiralia</taxon>
        <taxon>Lophotrochozoa</taxon>
        <taxon>Mollusca</taxon>
        <taxon>Cephalopoda</taxon>
        <taxon>Coleoidea</taxon>
        <taxon>Octopodiformes</taxon>
        <taxon>Octopoda</taxon>
        <taxon>Incirrata</taxon>
        <taxon>Octopodidae</taxon>
        <taxon>Octopus</taxon>
    </lineage>
</organism>
<sequence length="49" mass="5880">MNHNDNCPISYSSIFKYFGTLIHFFPGQTKKTTARMTRYYQPCKTWKIN</sequence>
<dbReference type="AlphaFoldDB" id="A0A0L8FHJ3"/>
<name>A0A0L8FHJ3_OCTBM</name>
<reference evidence="1" key="1">
    <citation type="submission" date="2015-07" db="EMBL/GenBank/DDBJ databases">
        <title>MeaNS - Measles Nucleotide Surveillance Program.</title>
        <authorList>
            <person name="Tran T."/>
            <person name="Druce J."/>
        </authorList>
    </citation>
    <scope>NUCLEOTIDE SEQUENCE</scope>
    <source>
        <strain evidence="1">UCB-OBI-ISO-001</strain>
        <tissue evidence="1">Gonad</tissue>
    </source>
</reference>
<gene>
    <name evidence="1" type="ORF">OCBIM_22021365mg</name>
</gene>
<accession>A0A0L8FHJ3</accession>